<dbReference type="Proteomes" id="UP000887566">
    <property type="component" value="Unplaced"/>
</dbReference>
<organism evidence="2 3">
    <name type="scientific">Plectus sambesii</name>
    <dbReference type="NCBI Taxonomy" id="2011161"/>
    <lineage>
        <taxon>Eukaryota</taxon>
        <taxon>Metazoa</taxon>
        <taxon>Ecdysozoa</taxon>
        <taxon>Nematoda</taxon>
        <taxon>Chromadorea</taxon>
        <taxon>Plectida</taxon>
        <taxon>Plectina</taxon>
        <taxon>Plectoidea</taxon>
        <taxon>Plectidae</taxon>
        <taxon>Plectus</taxon>
    </lineage>
</organism>
<accession>A0A914V148</accession>
<dbReference type="InterPro" id="IPR036291">
    <property type="entry name" value="NAD(P)-bd_dom_sf"/>
</dbReference>
<keyword evidence="2" id="KW-1185">Reference proteome</keyword>
<dbReference type="WBParaSite" id="PSAMB.scaffold1373size32454.g12912.t1">
    <property type="protein sequence ID" value="PSAMB.scaffold1373size32454.g12912.t1"/>
    <property type="gene ID" value="PSAMB.scaffold1373size32454.g12912"/>
</dbReference>
<sequence length="173" mass="19826">MVNKQSKLAQALVAKELADRLADTQITVNVVSPGLVQTKLQRELGHQSFFLSRWIVSLTGFLFMRKQSPEQAVRSILYVAADPSLDRVSGKFFKSLDEVPWNATVLDDKERLKMWLTSEKWTRLQEQIRQTKSTIEHSVPTQELLKNDKAVDKVTAASDHVSSSSWWGWLKLW</sequence>
<dbReference type="GO" id="GO:0016491">
    <property type="term" value="F:oxidoreductase activity"/>
    <property type="evidence" value="ECO:0007669"/>
    <property type="project" value="UniProtKB-KW"/>
</dbReference>
<keyword evidence="1" id="KW-0560">Oxidoreductase</keyword>
<evidence type="ECO:0000256" key="1">
    <source>
        <dbReference type="ARBA" id="ARBA00023002"/>
    </source>
</evidence>
<dbReference type="SUPFAM" id="SSF51735">
    <property type="entry name" value="NAD(P)-binding Rossmann-fold domains"/>
    <property type="match status" value="1"/>
</dbReference>
<dbReference type="Gene3D" id="3.40.50.720">
    <property type="entry name" value="NAD(P)-binding Rossmann-like Domain"/>
    <property type="match status" value="1"/>
</dbReference>
<reference evidence="3" key="1">
    <citation type="submission" date="2022-11" db="UniProtKB">
        <authorList>
            <consortium name="WormBaseParasite"/>
        </authorList>
    </citation>
    <scope>IDENTIFICATION</scope>
</reference>
<name>A0A914V148_9BILA</name>
<dbReference type="PANTHER" id="PTHR43157:SF31">
    <property type="entry name" value="PHOSPHATIDYLINOSITOL-GLYCAN BIOSYNTHESIS CLASS F PROTEIN"/>
    <property type="match status" value="1"/>
</dbReference>
<dbReference type="AlphaFoldDB" id="A0A914V148"/>
<evidence type="ECO:0000313" key="3">
    <source>
        <dbReference type="WBParaSite" id="PSAMB.scaffold1373size32454.g12912.t1"/>
    </source>
</evidence>
<proteinExistence type="predicted"/>
<evidence type="ECO:0000313" key="2">
    <source>
        <dbReference type="Proteomes" id="UP000887566"/>
    </source>
</evidence>
<protein>
    <submittedName>
        <fullName evidence="3">Uncharacterized protein</fullName>
    </submittedName>
</protein>
<dbReference type="PANTHER" id="PTHR43157">
    <property type="entry name" value="PHOSPHATIDYLINOSITOL-GLYCAN BIOSYNTHESIS CLASS F PROTEIN-RELATED"/>
    <property type="match status" value="1"/>
</dbReference>